<accession>A0A183J868</accession>
<protein>
    <submittedName>
        <fullName evidence="3">Secreted protein</fullName>
    </submittedName>
</protein>
<keyword evidence="2" id="KW-1185">Reference proteome</keyword>
<reference evidence="3" key="1">
    <citation type="submission" date="2016-06" db="UniProtKB">
        <authorList>
            <consortium name="WormBaseParasite"/>
        </authorList>
    </citation>
    <scope>IDENTIFICATION</scope>
</reference>
<organism evidence="3">
    <name type="scientific">Soboliphyme baturini</name>
    <dbReference type="NCBI Taxonomy" id="241478"/>
    <lineage>
        <taxon>Eukaryota</taxon>
        <taxon>Metazoa</taxon>
        <taxon>Ecdysozoa</taxon>
        <taxon>Nematoda</taxon>
        <taxon>Enoplea</taxon>
        <taxon>Dorylaimia</taxon>
        <taxon>Dioctophymatida</taxon>
        <taxon>Dioctophymatoidea</taxon>
        <taxon>Soboliphymatidae</taxon>
        <taxon>Soboliphyme</taxon>
    </lineage>
</organism>
<name>A0A183J868_9BILA</name>
<evidence type="ECO:0000313" key="1">
    <source>
        <dbReference type="EMBL" id="VDP45162.1"/>
    </source>
</evidence>
<reference evidence="1 2" key="2">
    <citation type="submission" date="2018-11" db="EMBL/GenBank/DDBJ databases">
        <authorList>
            <consortium name="Pathogen Informatics"/>
        </authorList>
    </citation>
    <scope>NUCLEOTIDE SEQUENCE [LARGE SCALE GENOMIC DNA]</scope>
</reference>
<evidence type="ECO:0000313" key="2">
    <source>
        <dbReference type="Proteomes" id="UP000270296"/>
    </source>
</evidence>
<dbReference type="AlphaFoldDB" id="A0A183J868"/>
<gene>
    <name evidence="1" type="ORF">SBAD_LOCUS12067</name>
</gene>
<evidence type="ECO:0000313" key="3">
    <source>
        <dbReference type="WBParaSite" id="SBAD_0001247001-mRNA-1"/>
    </source>
</evidence>
<sequence length="272" mass="29701">MVVAGGVHSRCCLPLGSGLLGGDGDSWSVLTSSSSSSSSSSSLAHVPQPVWWGVTRRIERVLGRAKRRFTRTIDDYGFVHRGHRMCAVPCNALLQFSSLPLPSVMEPAVVVVVFAFAFAYCRICLFVCPWPCDHGHLGSFRSLPFRNIVRNLLLVSYPAAVQKWAHPPLTAAIVDRLPEDMCRKACDRHSGLSSLTVTRSNTTCFRSTGTIANRLFLVVLLLLTLMDVSDCIRSADLTGKCLETAIYSVSFSVCPTSASHPWNATDIDRPTD</sequence>
<proteinExistence type="predicted"/>
<dbReference type="WBParaSite" id="SBAD_0001247001-mRNA-1">
    <property type="protein sequence ID" value="SBAD_0001247001-mRNA-1"/>
    <property type="gene ID" value="SBAD_0001247001"/>
</dbReference>
<dbReference type="Proteomes" id="UP000270296">
    <property type="component" value="Unassembled WGS sequence"/>
</dbReference>
<dbReference type="EMBL" id="UZAM01016902">
    <property type="protein sequence ID" value="VDP45162.1"/>
    <property type="molecule type" value="Genomic_DNA"/>
</dbReference>